<dbReference type="Proteomes" id="UP000248749">
    <property type="component" value="Unassembled WGS sequence"/>
</dbReference>
<feature type="domain" description="CARDB" evidence="1">
    <location>
        <begin position="409"/>
        <end position="494"/>
    </location>
</feature>
<reference evidence="3 4" key="1">
    <citation type="submission" date="2018-01" db="EMBL/GenBank/DDBJ databases">
        <title>Draft genome sequence of Salinispora sp. 13K206.</title>
        <authorList>
            <person name="Sahin N."/>
            <person name="Saygin H."/>
            <person name="Ay H."/>
        </authorList>
    </citation>
    <scope>NUCLEOTIDE SEQUENCE [LARGE SCALE GENOMIC DNA]</scope>
    <source>
        <strain evidence="3 4">13K206</strain>
    </source>
</reference>
<evidence type="ECO:0000259" key="2">
    <source>
        <dbReference type="Pfam" id="PF13088"/>
    </source>
</evidence>
<dbReference type="InterPro" id="IPR011040">
    <property type="entry name" value="Sialidase"/>
</dbReference>
<organism evidence="3 4">
    <name type="scientific">Micromonospora deserti</name>
    <dbReference type="NCBI Taxonomy" id="2070366"/>
    <lineage>
        <taxon>Bacteria</taxon>
        <taxon>Bacillati</taxon>
        <taxon>Actinomycetota</taxon>
        <taxon>Actinomycetes</taxon>
        <taxon>Micromonosporales</taxon>
        <taxon>Micromonosporaceae</taxon>
        <taxon>Micromonospora</taxon>
    </lineage>
</organism>
<dbReference type="Pfam" id="PF07705">
    <property type="entry name" value="CARDB"/>
    <property type="match status" value="1"/>
</dbReference>
<name>A0A2W2CP21_9ACTN</name>
<protein>
    <recommendedName>
        <fullName evidence="5">CARDB domain-containing protein</fullName>
    </recommendedName>
</protein>
<comment type="caution">
    <text evidence="3">The sequence shown here is derived from an EMBL/GenBank/DDBJ whole genome shotgun (WGS) entry which is preliminary data.</text>
</comment>
<dbReference type="Pfam" id="PF13088">
    <property type="entry name" value="BNR_2"/>
    <property type="match status" value="1"/>
</dbReference>
<feature type="domain" description="Sialidase" evidence="2">
    <location>
        <begin position="68"/>
        <end position="340"/>
    </location>
</feature>
<dbReference type="PANTHER" id="PTHR43752">
    <property type="entry name" value="BNR/ASP-BOX REPEAT FAMILY PROTEIN"/>
    <property type="match status" value="1"/>
</dbReference>
<evidence type="ECO:0000313" key="3">
    <source>
        <dbReference type="EMBL" id="PZF86896.1"/>
    </source>
</evidence>
<evidence type="ECO:0008006" key="5">
    <source>
        <dbReference type="Google" id="ProtNLM"/>
    </source>
</evidence>
<gene>
    <name evidence="3" type="ORF">C1I99_28390</name>
</gene>
<accession>A0A2W2CP21</accession>
<dbReference type="SUPFAM" id="SSF50939">
    <property type="entry name" value="Sialidases"/>
    <property type="match status" value="1"/>
</dbReference>
<dbReference type="Gene3D" id="2.120.10.10">
    <property type="match status" value="1"/>
</dbReference>
<proteinExistence type="predicted"/>
<evidence type="ECO:0000259" key="1">
    <source>
        <dbReference type="Pfam" id="PF07705"/>
    </source>
</evidence>
<dbReference type="InterPro" id="IPR013783">
    <property type="entry name" value="Ig-like_fold"/>
</dbReference>
<dbReference type="EMBL" id="POUB01000332">
    <property type="protein sequence ID" value="PZF86896.1"/>
    <property type="molecule type" value="Genomic_DNA"/>
</dbReference>
<dbReference type="PANTHER" id="PTHR43752:SF2">
    <property type="entry name" value="BNR_ASP-BOX REPEAT FAMILY PROTEIN"/>
    <property type="match status" value="1"/>
</dbReference>
<dbReference type="InterPro" id="IPR036278">
    <property type="entry name" value="Sialidase_sf"/>
</dbReference>
<dbReference type="CDD" id="cd15482">
    <property type="entry name" value="Sialidase_non-viral"/>
    <property type="match status" value="1"/>
</dbReference>
<keyword evidence="4" id="KW-1185">Reference proteome</keyword>
<sequence>MYRSVKAIAVNLIVPSMTFGLLPTIGAERESAPLNASGSAYACRQDIHPQDPNFPGVHVASLAQAPNGDLLYSFYAGSQEGADDVKTYMSRLAAGTNTWTLPEVVFDGPGFPDGNAVLWTDERNGKVQLLFSTIRGSGWATADLRLITSTDNGETWSEPRYVRKEWGWLFGIRPFRMTNGDVIVPIYSEARWASGWYVSTDDLETLTPYPSSDDTTWPRSLQGMIQPATVELDPGHLLAFNRTRDSFIWRTESFDYGRTWTRAIPTTLPNNNSRLALLKLDNGHLILADNPTFSDRTPLRLSLSTDGGITWPYSVDVETEPGAEFSYPYLLQTADNMIHLGYTHRRQSMRHVVFNEEFIRSGADIPSDPRFDVKDEYSNGQLHDVTTCQYAPRATKPNLTPTGLTVTQRKPDQATVTAVITNNGASDARDVTVQFLDGETVIGEISPVDIAQGQSVQVFVIWDTDNIKGEHLITARVDPNHDIAEMNETDNSISKAA</sequence>
<dbReference type="AlphaFoldDB" id="A0A2W2CP21"/>
<dbReference type="InterPro" id="IPR011635">
    <property type="entry name" value="CARDB"/>
</dbReference>
<dbReference type="Gene3D" id="2.60.40.10">
    <property type="entry name" value="Immunoglobulins"/>
    <property type="match status" value="1"/>
</dbReference>
<evidence type="ECO:0000313" key="4">
    <source>
        <dbReference type="Proteomes" id="UP000248749"/>
    </source>
</evidence>
<dbReference type="GO" id="GO:0005975">
    <property type="term" value="P:carbohydrate metabolic process"/>
    <property type="evidence" value="ECO:0007669"/>
    <property type="project" value="UniProtKB-ARBA"/>
</dbReference>